<accession>A0ACC3C9Z5</accession>
<sequence length="274" mass="30200">MFPNERVISSCRPTPTEPPLWATHWQTVALQRPVAPDAALSCANRLHAISRSVLPRRNRHGASVFLIVWPTDPCLGVRVHSIIRGDTFSALARCTQQQLRSAGCTPKKQRRTAAALMRTARTPEKTGPVTTVGPVAHPRVDTTPPPISLAPAGPSPTPPRARPPSRQRHIPHPSSASSTFTSYTPATPLARSPHPSLLLLHPCCRPKRRKMKGCHRCVCCNACGKPSKRRQRRLLEVPKEIHLLQPHKRHPGGAPNDKHRPASTGRKGNELPKW</sequence>
<protein>
    <submittedName>
        <fullName evidence="1">Uncharacterized protein</fullName>
    </submittedName>
</protein>
<evidence type="ECO:0000313" key="2">
    <source>
        <dbReference type="Proteomes" id="UP000798662"/>
    </source>
</evidence>
<proteinExistence type="predicted"/>
<reference evidence="1" key="1">
    <citation type="submission" date="2019-11" db="EMBL/GenBank/DDBJ databases">
        <title>Nori genome reveals adaptations in red seaweeds to the harsh intertidal environment.</title>
        <authorList>
            <person name="Wang D."/>
            <person name="Mao Y."/>
        </authorList>
    </citation>
    <scope>NUCLEOTIDE SEQUENCE</scope>
    <source>
        <tissue evidence="1">Gametophyte</tissue>
    </source>
</reference>
<organism evidence="1 2">
    <name type="scientific">Pyropia yezoensis</name>
    <name type="common">Susabi-nori</name>
    <name type="synonym">Porphyra yezoensis</name>
    <dbReference type="NCBI Taxonomy" id="2788"/>
    <lineage>
        <taxon>Eukaryota</taxon>
        <taxon>Rhodophyta</taxon>
        <taxon>Bangiophyceae</taxon>
        <taxon>Bangiales</taxon>
        <taxon>Bangiaceae</taxon>
        <taxon>Pyropia</taxon>
    </lineage>
</organism>
<dbReference type="Proteomes" id="UP000798662">
    <property type="component" value="Chromosome 3"/>
</dbReference>
<evidence type="ECO:0000313" key="1">
    <source>
        <dbReference type="EMBL" id="KAK1867007.1"/>
    </source>
</evidence>
<keyword evidence="2" id="KW-1185">Reference proteome</keyword>
<dbReference type="EMBL" id="CM020620">
    <property type="protein sequence ID" value="KAK1867007.1"/>
    <property type="molecule type" value="Genomic_DNA"/>
</dbReference>
<comment type="caution">
    <text evidence="1">The sequence shown here is derived from an EMBL/GenBank/DDBJ whole genome shotgun (WGS) entry which is preliminary data.</text>
</comment>
<name>A0ACC3C9Z5_PYRYE</name>
<gene>
    <name evidence="1" type="ORF">I4F81_009518</name>
</gene>